<feature type="transmembrane region" description="Helical" evidence="1">
    <location>
        <begin position="6"/>
        <end position="24"/>
    </location>
</feature>
<reference evidence="2 3" key="1">
    <citation type="submission" date="2019-11" db="EMBL/GenBank/DDBJ databases">
        <authorList>
            <person name="Cao P."/>
        </authorList>
    </citation>
    <scope>NUCLEOTIDE SEQUENCE [LARGE SCALE GENOMIC DNA]</scope>
    <source>
        <strain evidence="2 3">NEAU-AAG5</strain>
    </source>
</reference>
<evidence type="ECO:0000313" key="3">
    <source>
        <dbReference type="Proteomes" id="UP000432015"/>
    </source>
</evidence>
<dbReference type="RefSeq" id="WP_156216822.1">
    <property type="nucleotide sequence ID" value="NZ_WOFH01000004.1"/>
</dbReference>
<keyword evidence="1" id="KW-1133">Transmembrane helix</keyword>
<gene>
    <name evidence="2" type="ORF">GNZ18_14110</name>
</gene>
<evidence type="ECO:0000313" key="2">
    <source>
        <dbReference type="EMBL" id="MUN37734.1"/>
    </source>
</evidence>
<accession>A0A7K1KZW7</accession>
<name>A0A7K1KZW7_9ACTN</name>
<dbReference type="Proteomes" id="UP000432015">
    <property type="component" value="Unassembled WGS sequence"/>
</dbReference>
<feature type="transmembrane region" description="Helical" evidence="1">
    <location>
        <begin position="31"/>
        <end position="53"/>
    </location>
</feature>
<evidence type="ECO:0000256" key="1">
    <source>
        <dbReference type="SAM" id="Phobius"/>
    </source>
</evidence>
<organism evidence="2 3">
    <name type="scientific">Actinomadura litoris</name>
    <dbReference type="NCBI Taxonomy" id="2678616"/>
    <lineage>
        <taxon>Bacteria</taxon>
        <taxon>Bacillati</taxon>
        <taxon>Actinomycetota</taxon>
        <taxon>Actinomycetes</taxon>
        <taxon>Streptosporangiales</taxon>
        <taxon>Thermomonosporaceae</taxon>
        <taxon>Actinomadura</taxon>
    </lineage>
</organism>
<keyword evidence="1" id="KW-0812">Transmembrane</keyword>
<keyword evidence="1" id="KW-0472">Membrane</keyword>
<protein>
    <submittedName>
        <fullName evidence="2">GlsB/YeaQ/YmgE family stress response membrane protein</fullName>
    </submittedName>
</protein>
<sequence>MTIGGSLAAVVLGAAVGVLGRLIAPGRPTMPVWLMIAVGVVAAFAGTGLSHLVGLESGGWDYWETLFQIALAAVGVYLVAMFWPTSGTR</sequence>
<comment type="caution">
    <text evidence="2">The sequence shown here is derived from an EMBL/GenBank/DDBJ whole genome shotgun (WGS) entry which is preliminary data.</text>
</comment>
<dbReference type="EMBL" id="WOFH01000004">
    <property type="protein sequence ID" value="MUN37734.1"/>
    <property type="molecule type" value="Genomic_DNA"/>
</dbReference>
<proteinExistence type="predicted"/>
<dbReference type="AlphaFoldDB" id="A0A7K1KZW7"/>
<keyword evidence="3" id="KW-1185">Reference proteome</keyword>
<feature type="transmembrane region" description="Helical" evidence="1">
    <location>
        <begin position="65"/>
        <end position="83"/>
    </location>
</feature>